<accession>A0A183SBF8</accession>
<organism evidence="1">
    <name type="scientific">Schistocephalus solidus</name>
    <name type="common">Tapeworm</name>
    <dbReference type="NCBI Taxonomy" id="70667"/>
    <lineage>
        <taxon>Eukaryota</taxon>
        <taxon>Metazoa</taxon>
        <taxon>Spiralia</taxon>
        <taxon>Lophotrochozoa</taxon>
        <taxon>Platyhelminthes</taxon>
        <taxon>Cestoda</taxon>
        <taxon>Eucestoda</taxon>
        <taxon>Diphyllobothriidea</taxon>
        <taxon>Diphyllobothriidae</taxon>
        <taxon>Schistocephalus</taxon>
    </lineage>
</organism>
<dbReference type="WBParaSite" id="SSLN_0000161401-mRNA-1">
    <property type="protein sequence ID" value="SSLN_0000161401-mRNA-1"/>
    <property type="gene ID" value="SSLN_0000161401"/>
</dbReference>
<protein>
    <submittedName>
        <fullName evidence="1">Alpha-mannosidase</fullName>
    </submittedName>
</protein>
<name>A0A183SBF8_SCHSO</name>
<evidence type="ECO:0000313" key="1">
    <source>
        <dbReference type="WBParaSite" id="SSLN_0000161401-mRNA-1"/>
    </source>
</evidence>
<dbReference type="AlphaFoldDB" id="A0A183SBF8"/>
<sequence>LSDTTCLIRHQDRPYSEEFSVHFNRLKAVYHVGENGDHSEMHVSPSLQDDTQIVEHYLEVYPEGGYALLEVFFNDLKVEKIVEVPPECGSATEVVDAVEDSRVLL</sequence>
<proteinExistence type="predicted"/>
<reference evidence="1" key="1">
    <citation type="submission" date="2016-06" db="UniProtKB">
        <authorList>
            <consortium name="WormBaseParasite"/>
        </authorList>
    </citation>
    <scope>IDENTIFICATION</scope>
</reference>